<dbReference type="AlphaFoldDB" id="A0A926NCV3"/>
<dbReference type="SUPFAM" id="SSF53649">
    <property type="entry name" value="Alkaline phosphatase-like"/>
    <property type="match status" value="1"/>
</dbReference>
<feature type="binding site" evidence="9">
    <location>
        <position position="410"/>
    </location>
    <ligand>
        <name>substrate</name>
    </ligand>
</feature>
<feature type="binding site" evidence="10">
    <location>
        <position position="295"/>
    </location>
    <ligand>
        <name>Mn(2+)</name>
        <dbReference type="ChEBI" id="CHEBI:29035"/>
    </ligand>
</feature>
<dbReference type="InterPro" id="IPR000917">
    <property type="entry name" value="Sulfatase_N"/>
</dbReference>
<feature type="transmembrane region" description="Helical" evidence="11">
    <location>
        <begin position="42"/>
        <end position="61"/>
    </location>
</feature>
<feature type="transmembrane region" description="Helical" evidence="11">
    <location>
        <begin position="9"/>
        <end position="27"/>
    </location>
</feature>
<comment type="similarity">
    <text evidence="2 7">Belongs to the LTA synthase family.</text>
</comment>
<comment type="subcellular location">
    <subcellularLocation>
        <location evidence="1">Cell membrane</location>
        <topology evidence="1">Multi-pass membrane protein</topology>
    </subcellularLocation>
</comment>
<feature type="binding site" evidence="10">
    <location>
        <position position="253"/>
    </location>
    <ligand>
        <name>Mn(2+)</name>
        <dbReference type="ChEBI" id="CHEBI:29035"/>
    </ligand>
</feature>
<evidence type="ECO:0000256" key="6">
    <source>
        <dbReference type="ARBA" id="ARBA00023136"/>
    </source>
</evidence>
<keyword evidence="6 7" id="KW-0472">Membrane</keyword>
<keyword evidence="14" id="KW-1185">Reference proteome</keyword>
<reference evidence="13" key="1">
    <citation type="submission" date="2020-09" db="EMBL/GenBank/DDBJ databases">
        <title>A novel bacterium of genus Bacillus, isolated from South China Sea.</title>
        <authorList>
            <person name="Huang H."/>
            <person name="Mo K."/>
            <person name="Hu Y."/>
        </authorList>
    </citation>
    <scope>NUCLEOTIDE SEQUENCE</scope>
    <source>
        <strain evidence="13">IB182487</strain>
    </source>
</reference>
<dbReference type="GO" id="GO:0046872">
    <property type="term" value="F:metal ion binding"/>
    <property type="evidence" value="ECO:0007669"/>
    <property type="project" value="UniProtKB-KW"/>
</dbReference>
<dbReference type="PANTHER" id="PTHR47371">
    <property type="entry name" value="LIPOTEICHOIC ACID SYNTHASE"/>
    <property type="match status" value="1"/>
</dbReference>
<dbReference type="InterPro" id="IPR017850">
    <property type="entry name" value="Alkaline_phosphatase_core_sf"/>
</dbReference>
<feature type="binding site" evidence="10">
    <location>
        <position position="469"/>
    </location>
    <ligand>
        <name>Mn(2+)</name>
        <dbReference type="ChEBI" id="CHEBI:29035"/>
    </ligand>
</feature>
<dbReference type="InterPro" id="IPR050448">
    <property type="entry name" value="OpgB/LTA_synthase_biosynth"/>
</dbReference>
<dbReference type="EMBL" id="JACXAI010000001">
    <property type="protein sequence ID" value="MBD1378881.1"/>
    <property type="molecule type" value="Genomic_DNA"/>
</dbReference>
<name>A0A926NCV3_9BACI</name>
<dbReference type="CDD" id="cd16015">
    <property type="entry name" value="LTA_synthase"/>
    <property type="match status" value="1"/>
</dbReference>
<keyword evidence="9" id="KW-0464">Manganese</keyword>
<dbReference type="Proteomes" id="UP000626844">
    <property type="component" value="Unassembled WGS sequence"/>
</dbReference>
<keyword evidence="9" id="KW-0479">Metal-binding</keyword>
<keyword evidence="4 11" id="KW-0812">Transmembrane</keyword>
<keyword evidence="5 11" id="KW-1133">Transmembrane helix</keyword>
<feature type="binding site" evidence="10">
    <location>
        <position position="470"/>
    </location>
    <ligand>
        <name>Mn(2+)</name>
        <dbReference type="ChEBI" id="CHEBI:29035"/>
    </ligand>
</feature>
<feature type="active site" evidence="8">
    <location>
        <position position="295"/>
    </location>
</feature>
<dbReference type="Pfam" id="PF00884">
    <property type="entry name" value="Sulfatase"/>
    <property type="match status" value="1"/>
</dbReference>
<evidence type="ECO:0000256" key="5">
    <source>
        <dbReference type="ARBA" id="ARBA00022989"/>
    </source>
</evidence>
<sequence>MRKNSFSKISFLLIATVLMWIKTYVVYKTSFNIKIENFMQEFILFINPLSFLLFIFGIGLLMKERNRNRYIIGASIVVTFILLANMVFYRFFNDFLTIPVLFQTSNMGDLGSSISGLFEWTDLLLVVDIAVLIWLYKRTPSFRTDIRTTRKEKSAFYLLVAAVFFFNLGLAETERSQLLTRSFDREVLVKNISIFNFHIYDGILQSRTSAQRALADSNSLTEIENYINANQKEPNQDMKGIAKGRNVIMVSLESTQSFVVNEKVNGQEITPFLNDIIGESYYFDNFYHQTGQGKTSDSEFIGDNSLYPLGRGAVFFTNSNNDYVATPEIIKEHGYHSSVMHANNKSFWNRDIMYQSFGYDKFFDVNSYDVTEENSVGWGLKDGEFFEQSVDLMKDLPQPFYTKMITLTNHFPFELNEEDKMIDEYDSNSKTLNNYFPTVRYQDEALKRFFDKLKAEGLYENSIIIMYGDHYGISENHNEAMSQFLGKEVTPYEEVQLQRVPFIVHIPGVTDKEPKTFSKPTGQIDMRPTLMNLLGIDTKDQIQFGNDMFSEDPNPFTVLRDGSFITGESVYTDGQCYNRETGEQIEDGSCEQYQEKAKQELNYSDQIIYGDLLRFYEKDRAKTENKDGSEPADSSKKE</sequence>
<feature type="transmembrane region" description="Helical" evidence="11">
    <location>
        <begin position="70"/>
        <end position="92"/>
    </location>
</feature>
<evidence type="ECO:0000256" key="8">
    <source>
        <dbReference type="PIRSR" id="PIRSR005091-1"/>
    </source>
</evidence>
<feature type="transmembrane region" description="Helical" evidence="11">
    <location>
        <begin position="112"/>
        <end position="135"/>
    </location>
</feature>
<dbReference type="PANTHER" id="PTHR47371:SF1">
    <property type="entry name" value="LIPOTEICHOIC ACID SYNTHASE-LIKE YQGS"/>
    <property type="match status" value="1"/>
</dbReference>
<dbReference type="InterPro" id="IPR012160">
    <property type="entry name" value="LtaS-like"/>
</dbReference>
<comment type="caution">
    <text evidence="13">The sequence shown here is derived from an EMBL/GenBank/DDBJ whole genome shotgun (WGS) entry which is preliminary data.</text>
</comment>
<feature type="domain" description="Sulfatase N-terminal" evidence="12">
    <location>
        <begin position="245"/>
        <end position="536"/>
    </location>
</feature>
<evidence type="ECO:0000256" key="11">
    <source>
        <dbReference type="SAM" id="Phobius"/>
    </source>
</evidence>
<evidence type="ECO:0000259" key="12">
    <source>
        <dbReference type="Pfam" id="PF00884"/>
    </source>
</evidence>
<feature type="transmembrane region" description="Helical" evidence="11">
    <location>
        <begin position="155"/>
        <end position="171"/>
    </location>
</feature>
<evidence type="ECO:0000256" key="2">
    <source>
        <dbReference type="ARBA" id="ARBA00009983"/>
    </source>
</evidence>
<accession>A0A926NCV3</accession>
<dbReference type="Gene3D" id="3.30.1120.170">
    <property type="match status" value="1"/>
</dbReference>
<dbReference type="Gene3D" id="3.40.720.10">
    <property type="entry name" value="Alkaline Phosphatase, subunit A"/>
    <property type="match status" value="1"/>
</dbReference>
<keyword evidence="3 7" id="KW-1003">Cell membrane</keyword>
<dbReference type="PIRSF" id="PIRSF005091">
    <property type="entry name" value="Mmb_sulf_HI1246"/>
    <property type="match status" value="1"/>
</dbReference>
<gene>
    <name evidence="13" type="ORF">IC621_01445</name>
</gene>
<proteinExistence type="inferred from homology"/>
<evidence type="ECO:0000256" key="3">
    <source>
        <dbReference type="ARBA" id="ARBA00022475"/>
    </source>
</evidence>
<organism evidence="13 14">
    <name type="scientific">Metabacillus arenae</name>
    <dbReference type="NCBI Taxonomy" id="2771434"/>
    <lineage>
        <taxon>Bacteria</taxon>
        <taxon>Bacillati</taxon>
        <taxon>Bacillota</taxon>
        <taxon>Bacilli</taxon>
        <taxon>Bacillales</taxon>
        <taxon>Bacillaceae</taxon>
        <taxon>Metabacillus</taxon>
    </lineage>
</organism>
<protein>
    <submittedName>
        <fullName evidence="13">LTA synthase family protein</fullName>
    </submittedName>
</protein>
<evidence type="ECO:0000313" key="14">
    <source>
        <dbReference type="Proteomes" id="UP000626844"/>
    </source>
</evidence>
<evidence type="ECO:0000256" key="10">
    <source>
        <dbReference type="PIRSR" id="PIRSR005091-3"/>
    </source>
</evidence>
<evidence type="ECO:0000256" key="4">
    <source>
        <dbReference type="ARBA" id="ARBA00022692"/>
    </source>
</evidence>
<evidence type="ECO:0000256" key="7">
    <source>
        <dbReference type="PIRNR" id="PIRNR005091"/>
    </source>
</evidence>
<evidence type="ECO:0000256" key="1">
    <source>
        <dbReference type="ARBA" id="ARBA00004651"/>
    </source>
</evidence>
<dbReference type="GO" id="GO:0005886">
    <property type="term" value="C:plasma membrane"/>
    <property type="evidence" value="ECO:0007669"/>
    <property type="project" value="UniProtKB-SubCell"/>
</dbReference>
<dbReference type="RefSeq" id="WP_191154977.1">
    <property type="nucleotide sequence ID" value="NZ_JACXAI010000001.1"/>
</dbReference>
<evidence type="ECO:0000313" key="13">
    <source>
        <dbReference type="EMBL" id="MBD1378881.1"/>
    </source>
</evidence>
<evidence type="ECO:0000256" key="9">
    <source>
        <dbReference type="PIRSR" id="PIRSR005091-2"/>
    </source>
</evidence>